<evidence type="ECO:0008006" key="5">
    <source>
        <dbReference type="Google" id="ProtNLM"/>
    </source>
</evidence>
<proteinExistence type="predicted"/>
<dbReference type="Proteomes" id="UP000295258">
    <property type="component" value="Unassembled WGS sequence"/>
</dbReference>
<sequence length="398" mass="41844">MSVGLARKAAAIGASAAVLAALAAGLVSSPAQAATTATAAAAKAKAGSKVTVARPKASTRDYEGSCPVKISFSAKVKVPVKGKTKLAYRWLHGDGSKSKVKTVTLKGKGTKTVTVKQSITFKDDIKKGWEAVQVLGPKKVTSKKGYFSVSCEKEEKLKEVRTHLDRSVSARAWVSPSRYVGSCTRGDRIGVGGVIKTDRPTWVRYRWVLNGDVVDYGKVKVYDARKVGFSFAPRHSQRGWAQLQVLRPDATSSNRAYYKVWCKDKPPVHVPDHHAKVSASSSVSTTDACSLSASGTIRSTGAARVKWSWTLNGATVSSGVATFGRHGGSESVSFAADKLTGRHAKGGNVTLSVTGPNNSDSSTSGYAPCRSEAPAPKAVPTASPSPVPSVPATEKPSK</sequence>
<protein>
    <recommendedName>
        <fullName evidence="5">Ig-like domain-containing protein</fullName>
    </recommendedName>
</protein>
<accession>A0A4R4VA34</accession>
<dbReference type="AlphaFoldDB" id="A0A4R4VA34"/>
<feature type="signal peptide" evidence="2">
    <location>
        <begin position="1"/>
        <end position="33"/>
    </location>
</feature>
<gene>
    <name evidence="3" type="ORF">E1292_24065</name>
</gene>
<evidence type="ECO:0000313" key="3">
    <source>
        <dbReference type="EMBL" id="TDD02218.1"/>
    </source>
</evidence>
<keyword evidence="2" id="KW-0732">Signal</keyword>
<dbReference type="RefSeq" id="WP_132597474.1">
    <property type="nucleotide sequence ID" value="NZ_SMKO01000067.1"/>
</dbReference>
<keyword evidence="4" id="KW-1185">Reference proteome</keyword>
<reference evidence="3 4" key="1">
    <citation type="submission" date="2019-03" db="EMBL/GenBank/DDBJ databases">
        <title>Draft genome sequences of novel Actinobacteria.</title>
        <authorList>
            <person name="Sahin N."/>
            <person name="Ay H."/>
            <person name="Saygin H."/>
        </authorList>
    </citation>
    <scope>NUCLEOTIDE SEQUENCE [LARGE SCALE GENOMIC DNA]</scope>
    <source>
        <strain evidence="3 4">KC310</strain>
    </source>
</reference>
<comment type="caution">
    <text evidence="3">The sequence shown here is derived from an EMBL/GenBank/DDBJ whole genome shotgun (WGS) entry which is preliminary data.</text>
</comment>
<evidence type="ECO:0000256" key="1">
    <source>
        <dbReference type="SAM" id="MobiDB-lite"/>
    </source>
</evidence>
<feature type="region of interest" description="Disordered" evidence="1">
    <location>
        <begin position="345"/>
        <end position="398"/>
    </location>
</feature>
<feature type="compositionally biased region" description="Polar residues" evidence="1">
    <location>
        <begin position="349"/>
        <end position="365"/>
    </location>
</feature>
<dbReference type="EMBL" id="SMKO01000067">
    <property type="protein sequence ID" value="TDD02218.1"/>
    <property type="molecule type" value="Genomic_DNA"/>
</dbReference>
<feature type="chain" id="PRO_5020913628" description="Ig-like domain-containing protein" evidence="2">
    <location>
        <begin position="34"/>
        <end position="398"/>
    </location>
</feature>
<feature type="compositionally biased region" description="Low complexity" evidence="1">
    <location>
        <begin position="373"/>
        <end position="382"/>
    </location>
</feature>
<name>A0A4R4VA34_9ACTN</name>
<evidence type="ECO:0000256" key="2">
    <source>
        <dbReference type="SAM" id="SignalP"/>
    </source>
</evidence>
<evidence type="ECO:0000313" key="4">
    <source>
        <dbReference type="Proteomes" id="UP000295258"/>
    </source>
</evidence>
<organism evidence="3 4">
    <name type="scientific">Nonomuraea deserti</name>
    <dbReference type="NCBI Taxonomy" id="1848322"/>
    <lineage>
        <taxon>Bacteria</taxon>
        <taxon>Bacillati</taxon>
        <taxon>Actinomycetota</taxon>
        <taxon>Actinomycetes</taxon>
        <taxon>Streptosporangiales</taxon>
        <taxon>Streptosporangiaceae</taxon>
        <taxon>Nonomuraea</taxon>
    </lineage>
</organism>